<gene>
    <name evidence="1" type="ORF">H4C44_07090</name>
</gene>
<dbReference type="AlphaFoldDB" id="A0A7W2JHF1"/>
<dbReference type="Proteomes" id="UP000556620">
    <property type="component" value="Unassembled WGS sequence"/>
</dbReference>
<reference evidence="1 2" key="1">
    <citation type="submission" date="2020-07" db="EMBL/GenBank/DDBJ databases">
        <title>Diversity of carbapenemase encoding genes among Pseudomonas putida group clinical isolates in a tertiary Brazilian hospital.</title>
        <authorList>
            <person name="Alberto-Lei F."/>
            <person name="Nodari C.S."/>
            <person name="Streling A.P."/>
            <person name="Paulino J.T."/>
            <person name="Bessa-Neto F.O."/>
            <person name="Cayo R."/>
            <person name="Gales A.C."/>
        </authorList>
    </citation>
    <scope>NUCLEOTIDE SEQUENCE [LARGE SCALE GENOMIC DNA]</scope>
    <source>
        <strain evidence="1 2">14535</strain>
    </source>
</reference>
<comment type="caution">
    <text evidence="1">The sequence shown here is derived from an EMBL/GenBank/DDBJ whole genome shotgun (WGS) entry which is preliminary data.</text>
</comment>
<sequence length="98" mass="10971">MTKVHRYKVVQMLSEAGGWIGYDSHGPEVVMASAYDDLKTENEALRKDAERYQWLRSRDLNTISQGGVFAGITPQNMVINEETLDEAVDDAIAKEAQP</sequence>
<organism evidence="1 2">
    <name type="scientific">Pseudomonas juntendi</name>
    <dbReference type="NCBI Taxonomy" id="2666183"/>
    <lineage>
        <taxon>Bacteria</taxon>
        <taxon>Pseudomonadati</taxon>
        <taxon>Pseudomonadota</taxon>
        <taxon>Gammaproteobacteria</taxon>
        <taxon>Pseudomonadales</taxon>
        <taxon>Pseudomonadaceae</taxon>
        <taxon>Pseudomonas</taxon>
    </lineage>
</organism>
<dbReference type="EMBL" id="JACGCU010000008">
    <property type="protein sequence ID" value="MBA6058932.1"/>
    <property type="molecule type" value="Genomic_DNA"/>
</dbReference>
<proteinExistence type="predicted"/>
<evidence type="ECO:0000313" key="2">
    <source>
        <dbReference type="Proteomes" id="UP000556620"/>
    </source>
</evidence>
<accession>A0A7W2JHF1</accession>
<evidence type="ECO:0000313" key="1">
    <source>
        <dbReference type="EMBL" id="MBA6058932.1"/>
    </source>
</evidence>
<dbReference type="RefSeq" id="WP_182365797.1">
    <property type="nucleotide sequence ID" value="NZ_JACGCU010000008.1"/>
</dbReference>
<protein>
    <submittedName>
        <fullName evidence="1">Uncharacterized protein</fullName>
    </submittedName>
</protein>
<name>A0A7W2JHF1_9PSED</name>